<accession>A0A7Y0U0L7</accession>
<gene>
    <name evidence="3" type="ORF">HHJ78_04220</name>
</gene>
<dbReference type="Pfam" id="PF00188">
    <property type="entry name" value="CAP"/>
    <property type="match status" value="1"/>
</dbReference>
<evidence type="ECO:0000259" key="2">
    <source>
        <dbReference type="Pfam" id="PF00188"/>
    </source>
</evidence>
<dbReference type="EMBL" id="JABCUR010000003">
    <property type="protein sequence ID" value="NMW64751.1"/>
    <property type="molecule type" value="Genomic_DNA"/>
</dbReference>
<feature type="compositionally biased region" description="Polar residues" evidence="1">
    <location>
        <begin position="11"/>
        <end position="22"/>
    </location>
</feature>
<dbReference type="Gene3D" id="3.40.50.12090">
    <property type="match status" value="1"/>
</dbReference>
<dbReference type="PANTHER" id="PTHR30032">
    <property type="entry name" value="N-ACETYLMURAMOYL-L-ALANINE AMIDASE-RELATED"/>
    <property type="match status" value="1"/>
</dbReference>
<dbReference type="PANTHER" id="PTHR30032:SF8">
    <property type="entry name" value="GERMINATION-SPECIFIC N-ACETYLMURAMOYL-L-ALANINE AMIDASE"/>
    <property type="match status" value="1"/>
</dbReference>
<comment type="caution">
    <text evidence="3">The sequence shown here is derived from an EMBL/GenBank/DDBJ whole genome shotgun (WGS) entry which is preliminary data.</text>
</comment>
<proteinExistence type="predicted"/>
<dbReference type="InterPro" id="IPR014044">
    <property type="entry name" value="CAP_dom"/>
</dbReference>
<evidence type="ECO:0000313" key="3">
    <source>
        <dbReference type="EMBL" id="NMW64751.1"/>
    </source>
</evidence>
<dbReference type="SUPFAM" id="SSF55797">
    <property type="entry name" value="PR-1-like"/>
    <property type="match status" value="1"/>
</dbReference>
<sequence length="714" mass="76427">MQPVEDWFRYPNSNNTPNTGVTQPERRMIMLHANIRLKTPVATIAASITAFTLTLTGIPAAVASTASANTISDTIKTLKASNITVLGGQGALSDEVVSALTGVSRGRISGNNRYETAVFIAKQAYPNGVKKVYLARGDQPADALAASNLKDGALLLAPPNLGNPSVTATVSNAIKELGADSVTVLGGQGALSDQVVNALTSLPVSRIAGMDRYGTAVQIVQNTFQSRFNPQGRVVKKVYVARGDNPADALAASNLKDGALLLAPPLLSGENDRINAKVVGATAFSIGAASISILGGGGAVSDEVMNGLFANISSSLPMNRIYGVNRYDTAALIAKQAWPNGTSKIYLARGDQPADALAASNLKDGALLLAPPATKQVTQINQQNAPGQTQACVLQSSDLKTVDNLIKREFNSIVNEARREQGASALSLNSDAEKAATWWAGESPDRHSTATERNQAGFKSPIQGENMILGYQVELDRSCGVESVSKEIANEMFQIWWNSPGHRKIMLNSQYNAFGLGFISVLESTSSNKRILMPKIVLILGIDETSEAGWDAYCARTKNMGYAQCQEWFERDPEIIAARKRTCERYRDAGNELPNHVLGGDPAVICPKVGVAYPWPLKKSHREAQLEEHQRKTCEVHQRSRRPISVKVLGGDPELVCAKFGIKYDWVSDISGVSSGSVGLRDDLPRQGGESSWVYCNPEIVVNCPPGVSTVKPE</sequence>
<dbReference type="CDD" id="cd05379">
    <property type="entry name" value="CAP_bacterial"/>
    <property type="match status" value="1"/>
</dbReference>
<dbReference type="InterPro" id="IPR051922">
    <property type="entry name" value="Bact_Sporulation_Assoc"/>
</dbReference>
<evidence type="ECO:0000256" key="1">
    <source>
        <dbReference type="SAM" id="MobiDB-lite"/>
    </source>
</evidence>
<dbReference type="Gene3D" id="3.40.33.10">
    <property type="entry name" value="CAP"/>
    <property type="match status" value="1"/>
</dbReference>
<dbReference type="Proteomes" id="UP000578252">
    <property type="component" value="Unassembled WGS sequence"/>
</dbReference>
<dbReference type="Pfam" id="PF04122">
    <property type="entry name" value="CW_binding_2"/>
    <property type="match status" value="3"/>
</dbReference>
<reference evidence="3 4" key="1">
    <citation type="submission" date="2020-04" db="EMBL/GenBank/DDBJ databases">
        <title>Antimicrobial susceptibility and clonality of vaginal-derived multi-drug resistant Mobiluncus isolates in China.</title>
        <authorList>
            <person name="Zhang X."/>
        </authorList>
    </citation>
    <scope>NUCLEOTIDE SEQUENCE [LARGE SCALE GENOMIC DNA]</scope>
    <source>
        <strain evidence="3 4">13</strain>
    </source>
</reference>
<dbReference type="InterPro" id="IPR007253">
    <property type="entry name" value="Cell_wall-bd_2"/>
</dbReference>
<feature type="region of interest" description="Disordered" evidence="1">
    <location>
        <begin position="1"/>
        <end position="22"/>
    </location>
</feature>
<feature type="domain" description="SCP" evidence="2">
    <location>
        <begin position="414"/>
        <end position="518"/>
    </location>
</feature>
<organism evidence="3 4">
    <name type="scientific">Mobiluncus mulieris</name>
    <dbReference type="NCBI Taxonomy" id="2052"/>
    <lineage>
        <taxon>Bacteria</taxon>
        <taxon>Bacillati</taxon>
        <taxon>Actinomycetota</taxon>
        <taxon>Actinomycetes</taxon>
        <taxon>Actinomycetales</taxon>
        <taxon>Actinomycetaceae</taxon>
        <taxon>Mobiluncus</taxon>
    </lineage>
</organism>
<evidence type="ECO:0000313" key="4">
    <source>
        <dbReference type="Proteomes" id="UP000578252"/>
    </source>
</evidence>
<protein>
    <recommendedName>
        <fullName evidence="2">SCP domain-containing protein</fullName>
    </recommendedName>
</protein>
<dbReference type="InterPro" id="IPR035940">
    <property type="entry name" value="CAP_sf"/>
</dbReference>
<name>A0A7Y0U0L7_9ACTO</name>
<dbReference type="AlphaFoldDB" id="A0A7Y0U0L7"/>